<evidence type="ECO:0008006" key="3">
    <source>
        <dbReference type="Google" id="ProtNLM"/>
    </source>
</evidence>
<comment type="caution">
    <text evidence="1">The sequence shown here is derived from an EMBL/GenBank/DDBJ whole genome shotgun (WGS) entry which is preliminary data.</text>
</comment>
<dbReference type="InterPro" id="IPR012349">
    <property type="entry name" value="Split_barrel_FMN-bd"/>
</dbReference>
<gene>
    <name evidence="1" type="ORF">DKG74_08280</name>
</gene>
<proteinExistence type="predicted"/>
<sequence>MIDNAIAEFVEGAVMTILASRDQGFHPAIGRGVGTRRAADGHLLDTMVSRAQWPDLIANLAPGAPLAVTFVAPDDYRTFQIKGVIEAVTPASDGDRAFTHAYHRDIHRVLTALGVTEGQIGFWLTDADLWCLRYRPTDVFVQTPGPRAGTRLEQCP</sequence>
<dbReference type="Gene3D" id="2.30.110.10">
    <property type="entry name" value="Electron Transport, Fmn-binding Protein, Chain A"/>
    <property type="match status" value="1"/>
</dbReference>
<dbReference type="AlphaFoldDB" id="A0A317EF68"/>
<evidence type="ECO:0000313" key="2">
    <source>
        <dbReference type="Proteomes" id="UP000245461"/>
    </source>
</evidence>
<dbReference type="SUPFAM" id="SSF50475">
    <property type="entry name" value="FMN-binding split barrel"/>
    <property type="match status" value="1"/>
</dbReference>
<dbReference type="RefSeq" id="WP_109904550.1">
    <property type="nucleotide sequence ID" value="NZ_QGLE01000003.1"/>
</dbReference>
<dbReference type="Proteomes" id="UP000245461">
    <property type="component" value="Unassembled WGS sequence"/>
</dbReference>
<keyword evidence="2" id="KW-1185">Reference proteome</keyword>
<protein>
    <recommendedName>
        <fullName evidence="3">Pyridoxamine 5'-phosphate oxidase putative domain-containing protein</fullName>
    </recommendedName>
</protein>
<dbReference type="EMBL" id="QGLE01000003">
    <property type="protein sequence ID" value="PWR24780.1"/>
    <property type="molecule type" value="Genomic_DNA"/>
</dbReference>
<evidence type="ECO:0000313" key="1">
    <source>
        <dbReference type="EMBL" id="PWR24780.1"/>
    </source>
</evidence>
<name>A0A317EF68_9PROT</name>
<accession>A0A317EF68</accession>
<reference evidence="1 2" key="1">
    <citation type="submission" date="2018-05" db="EMBL/GenBank/DDBJ databases">
        <title>Zavarzinia sp. HR-AS.</title>
        <authorList>
            <person name="Lee Y."/>
            <person name="Jeon C.O."/>
        </authorList>
    </citation>
    <scope>NUCLEOTIDE SEQUENCE [LARGE SCALE GENOMIC DNA]</scope>
    <source>
        <strain evidence="1 2">HR-AS</strain>
    </source>
</reference>
<dbReference type="OrthoDB" id="2618648at2"/>
<organism evidence="1 2">
    <name type="scientific">Zavarzinia aquatilis</name>
    <dbReference type="NCBI Taxonomy" id="2211142"/>
    <lineage>
        <taxon>Bacteria</taxon>
        <taxon>Pseudomonadati</taxon>
        <taxon>Pseudomonadota</taxon>
        <taxon>Alphaproteobacteria</taxon>
        <taxon>Rhodospirillales</taxon>
        <taxon>Zavarziniaceae</taxon>
        <taxon>Zavarzinia</taxon>
    </lineage>
</organism>